<protein>
    <submittedName>
        <fullName evidence="1">Uncharacterized protein</fullName>
    </submittedName>
</protein>
<dbReference type="EMBL" id="JARBHB010000002">
    <property type="protein sequence ID" value="KAJ8892162.1"/>
    <property type="molecule type" value="Genomic_DNA"/>
</dbReference>
<evidence type="ECO:0000313" key="2">
    <source>
        <dbReference type="Proteomes" id="UP001159363"/>
    </source>
</evidence>
<name>A0ABQ9I6N3_9NEOP</name>
<evidence type="ECO:0000313" key="1">
    <source>
        <dbReference type="EMBL" id="KAJ8892162.1"/>
    </source>
</evidence>
<keyword evidence="2" id="KW-1185">Reference proteome</keyword>
<proteinExistence type="predicted"/>
<dbReference type="Proteomes" id="UP001159363">
    <property type="component" value="Chromosome 2"/>
</dbReference>
<gene>
    <name evidence="1" type="ORF">PR048_004742</name>
</gene>
<organism evidence="1 2">
    <name type="scientific">Dryococelus australis</name>
    <dbReference type="NCBI Taxonomy" id="614101"/>
    <lineage>
        <taxon>Eukaryota</taxon>
        <taxon>Metazoa</taxon>
        <taxon>Ecdysozoa</taxon>
        <taxon>Arthropoda</taxon>
        <taxon>Hexapoda</taxon>
        <taxon>Insecta</taxon>
        <taxon>Pterygota</taxon>
        <taxon>Neoptera</taxon>
        <taxon>Polyneoptera</taxon>
        <taxon>Phasmatodea</taxon>
        <taxon>Verophasmatodea</taxon>
        <taxon>Anareolatae</taxon>
        <taxon>Phasmatidae</taxon>
        <taxon>Eurycanthinae</taxon>
        <taxon>Dryococelus</taxon>
    </lineage>
</organism>
<accession>A0ABQ9I6N3</accession>
<reference evidence="1 2" key="1">
    <citation type="submission" date="2023-02" db="EMBL/GenBank/DDBJ databases">
        <title>LHISI_Scaffold_Assembly.</title>
        <authorList>
            <person name="Stuart O.P."/>
            <person name="Cleave R."/>
            <person name="Magrath M.J.L."/>
            <person name="Mikheyev A.S."/>
        </authorList>
    </citation>
    <scope>NUCLEOTIDE SEQUENCE [LARGE SCALE GENOMIC DNA]</scope>
    <source>
        <strain evidence="1">Daus_M_001</strain>
        <tissue evidence="1">Leg muscle</tissue>
    </source>
</reference>
<comment type="caution">
    <text evidence="1">The sequence shown here is derived from an EMBL/GenBank/DDBJ whole genome shotgun (WGS) entry which is preliminary data.</text>
</comment>
<sequence>MTHVYTSSLDFTGHSGQWASWRDQGVARSPICSVGQRASENASRDSLCLSTGFWHRVVERLARSLPNKANRVQSPVGSPDFRMWESCWMIPVVGGFSRGSPVSSALQFLRCSILTSITLFGSQDLAVTSRPNLFTHSTGFQEGRTRDHYGNTARLGRRNDEALSVRVNAACIAQSIASMEQHQNERAGETGDPRENPPVSGIIRPGIEPGSPWWEVSRLTAQPQWPHLIRRSAVQCAFRLPGASWILLSDGAAAWEERLTTAASPECDISSLLLDRIHQVSRRLIHGGAREYHDATPERQPH</sequence>